<organism evidence="4 5">
    <name type="scientific">Caenorhabditis japonica</name>
    <dbReference type="NCBI Taxonomy" id="281687"/>
    <lineage>
        <taxon>Eukaryota</taxon>
        <taxon>Metazoa</taxon>
        <taxon>Ecdysozoa</taxon>
        <taxon>Nematoda</taxon>
        <taxon>Chromadorea</taxon>
        <taxon>Rhabditida</taxon>
        <taxon>Rhabditina</taxon>
        <taxon>Rhabditomorpha</taxon>
        <taxon>Rhabditoidea</taxon>
        <taxon>Rhabditidae</taxon>
        <taxon>Peloderinae</taxon>
        <taxon>Caenorhabditis</taxon>
    </lineage>
</organism>
<dbReference type="InterPro" id="IPR011001">
    <property type="entry name" value="Saposin-like"/>
</dbReference>
<evidence type="ECO:0000256" key="2">
    <source>
        <dbReference type="SAM" id="SignalP"/>
    </source>
</evidence>
<reference evidence="4" key="2">
    <citation type="submission" date="2022-06" db="UniProtKB">
        <authorList>
            <consortium name="EnsemblMetazoa"/>
        </authorList>
    </citation>
    <scope>IDENTIFICATION</scope>
    <source>
        <strain evidence="4">DF5081</strain>
    </source>
</reference>
<dbReference type="AlphaFoldDB" id="A0A8R1HHI0"/>
<dbReference type="Gene3D" id="1.10.225.10">
    <property type="entry name" value="Saposin-like"/>
    <property type="match status" value="1"/>
</dbReference>
<dbReference type="SMART" id="SM00741">
    <property type="entry name" value="SapB"/>
    <property type="match status" value="1"/>
</dbReference>
<accession>A0A8R1HHI0</accession>
<feature type="signal peptide" evidence="2">
    <location>
        <begin position="1"/>
        <end position="17"/>
    </location>
</feature>
<evidence type="ECO:0000256" key="1">
    <source>
        <dbReference type="ARBA" id="ARBA00023157"/>
    </source>
</evidence>
<name>A0A8R1HHI0_CAEJA</name>
<keyword evidence="2" id="KW-0732">Signal</keyword>
<evidence type="ECO:0000313" key="5">
    <source>
        <dbReference type="Proteomes" id="UP000005237"/>
    </source>
</evidence>
<dbReference type="Proteomes" id="UP000005237">
    <property type="component" value="Unassembled WGS sequence"/>
</dbReference>
<keyword evidence="5" id="KW-1185">Reference proteome</keyword>
<evidence type="ECO:0000259" key="3">
    <source>
        <dbReference type="PROSITE" id="PS50015"/>
    </source>
</evidence>
<dbReference type="EnsemblMetazoa" id="CJA00612.1">
    <property type="protein sequence ID" value="CJA00612.1"/>
    <property type="gene ID" value="WBGene00119816"/>
</dbReference>
<dbReference type="InterPro" id="IPR008139">
    <property type="entry name" value="SaposinB_dom"/>
</dbReference>
<feature type="domain" description="Saposin B-type" evidence="3">
    <location>
        <begin position="34"/>
        <end position="109"/>
    </location>
</feature>
<protein>
    <submittedName>
        <fullName evidence="4">Saposin B-type domain-containing protein</fullName>
    </submittedName>
</protein>
<feature type="chain" id="PRO_5035816942" evidence="2">
    <location>
        <begin position="18"/>
        <end position="132"/>
    </location>
</feature>
<keyword evidence="1" id="KW-1015">Disulfide bond</keyword>
<proteinExistence type="predicted"/>
<dbReference type="PROSITE" id="PS50015">
    <property type="entry name" value="SAP_B"/>
    <property type="match status" value="1"/>
</dbReference>
<reference evidence="5" key="1">
    <citation type="submission" date="2010-08" db="EMBL/GenBank/DDBJ databases">
        <authorList>
            <consortium name="Caenorhabditis japonica Sequencing Consortium"/>
            <person name="Wilson R.K."/>
        </authorList>
    </citation>
    <scope>NUCLEOTIDE SEQUENCE [LARGE SCALE GENOMIC DNA]</scope>
    <source>
        <strain evidence="5">DF5081</strain>
    </source>
</reference>
<sequence length="132" mass="14877">MKFLILVLALLCGSAVAYKKEIVELNRVMTGDVTGSPCQACQMFFKELARQADPETIEEMKNEIIDLCTTISSADDCRVFVSKFIDKAVSYLNDPHAVCVNFQVCENKKKKIDAFRHLMIGYFKRAEVSAEV</sequence>
<dbReference type="SUPFAM" id="SSF47862">
    <property type="entry name" value="Saposin"/>
    <property type="match status" value="1"/>
</dbReference>
<evidence type="ECO:0000313" key="4">
    <source>
        <dbReference type="EnsemblMetazoa" id="CJA00612.1"/>
    </source>
</evidence>